<name>A0A7J6R9H5_PEROL</name>
<dbReference type="EMBL" id="JABANM010037533">
    <property type="protein sequence ID" value="KAF4682083.1"/>
    <property type="molecule type" value="Genomic_DNA"/>
</dbReference>
<evidence type="ECO:0000313" key="5">
    <source>
        <dbReference type="Proteomes" id="UP000574390"/>
    </source>
</evidence>
<protein>
    <submittedName>
        <fullName evidence="3">Uncharacterized protein</fullName>
    </submittedName>
</protein>
<keyword evidence="1" id="KW-0732">Signal</keyword>
<gene>
    <name evidence="2" type="ORF">FOZ62_013414</name>
    <name evidence="3" type="ORF">FOZ63_007551</name>
</gene>
<sequence length="152" mass="16677">MQTLVGILCFMGLQSFDVDWEAPEAPSKYWKMNHQPNALRGMKRSVNPSKRGGVYQRPIGNCTADLSNCTCTPPARPEISLDTDTGKVAAVLCTVDCAEASDCPKPPVLRYVQCQHFEGCLIYCNQDEDCPGPDGICELINLRVGSACMYKP</sequence>
<feature type="signal peptide" evidence="1">
    <location>
        <begin position="1"/>
        <end position="15"/>
    </location>
</feature>
<proteinExistence type="predicted"/>
<dbReference type="Proteomes" id="UP000574390">
    <property type="component" value="Unassembled WGS sequence"/>
</dbReference>
<dbReference type="EMBL" id="JABANO010027173">
    <property type="protein sequence ID" value="KAF4717294.1"/>
    <property type="molecule type" value="Genomic_DNA"/>
</dbReference>
<organism evidence="3 4">
    <name type="scientific">Perkinsus olseni</name>
    <name type="common">Perkinsus atlanticus</name>
    <dbReference type="NCBI Taxonomy" id="32597"/>
    <lineage>
        <taxon>Eukaryota</taxon>
        <taxon>Sar</taxon>
        <taxon>Alveolata</taxon>
        <taxon>Perkinsozoa</taxon>
        <taxon>Perkinsea</taxon>
        <taxon>Perkinsida</taxon>
        <taxon>Perkinsidae</taxon>
        <taxon>Perkinsus</taxon>
    </lineage>
</organism>
<accession>A0A7J6R9H5</accession>
<keyword evidence="4" id="KW-1185">Reference proteome</keyword>
<evidence type="ECO:0000313" key="4">
    <source>
        <dbReference type="Proteomes" id="UP000553632"/>
    </source>
</evidence>
<evidence type="ECO:0000313" key="3">
    <source>
        <dbReference type="EMBL" id="KAF4717294.1"/>
    </source>
</evidence>
<comment type="caution">
    <text evidence="3">The sequence shown here is derived from an EMBL/GenBank/DDBJ whole genome shotgun (WGS) entry which is preliminary data.</text>
</comment>
<dbReference type="Proteomes" id="UP000553632">
    <property type="component" value="Unassembled WGS sequence"/>
</dbReference>
<reference evidence="4 5" key="1">
    <citation type="submission" date="2020-04" db="EMBL/GenBank/DDBJ databases">
        <title>Perkinsus olseni comparative genomics.</title>
        <authorList>
            <person name="Bogema D.R."/>
        </authorList>
    </citation>
    <scope>NUCLEOTIDE SEQUENCE [LARGE SCALE GENOMIC DNA]</scope>
    <source>
        <strain evidence="2">ATCC PRA-205</strain>
        <strain evidence="3 4">ATCC PRA-207</strain>
    </source>
</reference>
<evidence type="ECO:0000256" key="1">
    <source>
        <dbReference type="SAM" id="SignalP"/>
    </source>
</evidence>
<feature type="chain" id="PRO_5036205689" evidence="1">
    <location>
        <begin position="16"/>
        <end position="152"/>
    </location>
</feature>
<dbReference type="AlphaFoldDB" id="A0A7J6R9H5"/>
<evidence type="ECO:0000313" key="2">
    <source>
        <dbReference type="EMBL" id="KAF4682083.1"/>
    </source>
</evidence>